<dbReference type="PANTHER" id="PTHR31715:SF0">
    <property type="entry name" value="UREASE ACCESSORY PROTEIN G"/>
    <property type="match status" value="1"/>
</dbReference>
<proteinExistence type="inferred from homology"/>
<evidence type="ECO:0000256" key="4">
    <source>
        <dbReference type="ARBA" id="ARBA00023134"/>
    </source>
</evidence>
<dbReference type="Pfam" id="PF02492">
    <property type="entry name" value="cobW"/>
    <property type="match status" value="1"/>
</dbReference>
<keyword evidence="3 6" id="KW-0996">Nickel insertion</keyword>
<evidence type="ECO:0000256" key="2">
    <source>
        <dbReference type="ARBA" id="ARBA00022741"/>
    </source>
</evidence>
<evidence type="ECO:0000313" key="9">
    <source>
        <dbReference type="Proteomes" id="UP001597375"/>
    </source>
</evidence>
<evidence type="ECO:0000259" key="7">
    <source>
        <dbReference type="Pfam" id="PF02492"/>
    </source>
</evidence>
<dbReference type="Proteomes" id="UP001597375">
    <property type="component" value="Unassembled WGS sequence"/>
</dbReference>
<dbReference type="PIRSF" id="PIRSF005624">
    <property type="entry name" value="Ni-bind_GTPase"/>
    <property type="match status" value="1"/>
</dbReference>
<dbReference type="SUPFAM" id="SSF52540">
    <property type="entry name" value="P-loop containing nucleoside triphosphate hydrolases"/>
    <property type="match status" value="1"/>
</dbReference>
<organism evidence="8 9">
    <name type="scientific">Luteolibacter algae</name>
    <dbReference type="NCBI Taxonomy" id="454151"/>
    <lineage>
        <taxon>Bacteria</taxon>
        <taxon>Pseudomonadati</taxon>
        <taxon>Verrucomicrobiota</taxon>
        <taxon>Verrucomicrobiia</taxon>
        <taxon>Verrucomicrobiales</taxon>
        <taxon>Verrucomicrobiaceae</taxon>
        <taxon>Luteolibacter</taxon>
    </lineage>
</organism>
<dbReference type="NCBIfam" id="TIGR00101">
    <property type="entry name" value="ureG"/>
    <property type="match status" value="1"/>
</dbReference>
<name>A0ABW5DDU1_9BACT</name>
<evidence type="ECO:0000256" key="6">
    <source>
        <dbReference type="HAMAP-Rule" id="MF_01389"/>
    </source>
</evidence>
<keyword evidence="4 6" id="KW-0342">GTP-binding</keyword>
<gene>
    <name evidence="6 8" type="primary">ureG</name>
    <name evidence="8" type="ORF">ACFSSA_14105</name>
</gene>
<keyword evidence="9" id="KW-1185">Reference proteome</keyword>
<dbReference type="CDD" id="cd05540">
    <property type="entry name" value="UreG"/>
    <property type="match status" value="1"/>
</dbReference>
<dbReference type="PANTHER" id="PTHR31715">
    <property type="entry name" value="UREASE ACCESSORY PROTEIN G"/>
    <property type="match status" value="1"/>
</dbReference>
<keyword evidence="5 6" id="KW-0143">Chaperone</keyword>
<sequence>MNDFSSPNQNKRPFRLGVGGPVGSGKTMCVLRLSEWLKTEVSLAVITNDIYTREDAEFLLRANVLPADRVIGVETGGCPHTAIRDDTSMNMAAVMDLESRHPDLELILIESGGDNLSATFSPELVDAYIYVIDVAEGDKIPRKGGPAIRTSDLLLVNKIELAPYVGADLDVMARDAKTQRGEKPVVFADLKSEKGKEELLGWLKHEYLFV</sequence>
<feature type="domain" description="CobW/HypB/UreG nucleotide-binding" evidence="7">
    <location>
        <begin position="17"/>
        <end position="186"/>
    </location>
</feature>
<feature type="binding site" evidence="6">
    <location>
        <begin position="20"/>
        <end position="27"/>
    </location>
    <ligand>
        <name>GTP</name>
        <dbReference type="ChEBI" id="CHEBI:37565"/>
    </ligand>
</feature>
<dbReference type="EMBL" id="JBHUIT010000031">
    <property type="protein sequence ID" value="MFD2257811.1"/>
    <property type="molecule type" value="Genomic_DNA"/>
</dbReference>
<dbReference type="Gene3D" id="3.40.50.300">
    <property type="entry name" value="P-loop containing nucleotide triphosphate hydrolases"/>
    <property type="match status" value="1"/>
</dbReference>
<comment type="subunit">
    <text evidence="6">Homodimer. UreD, UreF and UreG form a complex that acts as a GTP-hydrolysis-dependent molecular chaperone, activating the urease apoprotein by helping to assemble the nickel containing metallocenter of UreC. The UreE protein probably delivers the nickel.</text>
</comment>
<keyword evidence="2 6" id="KW-0547">Nucleotide-binding</keyword>
<reference evidence="9" key="1">
    <citation type="journal article" date="2019" name="Int. J. Syst. Evol. Microbiol.">
        <title>The Global Catalogue of Microorganisms (GCM) 10K type strain sequencing project: providing services to taxonomists for standard genome sequencing and annotation.</title>
        <authorList>
            <consortium name="The Broad Institute Genomics Platform"/>
            <consortium name="The Broad Institute Genome Sequencing Center for Infectious Disease"/>
            <person name="Wu L."/>
            <person name="Ma J."/>
        </authorList>
    </citation>
    <scope>NUCLEOTIDE SEQUENCE [LARGE SCALE GENOMIC DNA]</scope>
    <source>
        <strain evidence="9">CGMCC 4.7106</strain>
    </source>
</reference>
<dbReference type="InterPro" id="IPR027417">
    <property type="entry name" value="P-loop_NTPase"/>
</dbReference>
<comment type="caution">
    <text evidence="8">The sequence shown here is derived from an EMBL/GenBank/DDBJ whole genome shotgun (WGS) entry which is preliminary data.</text>
</comment>
<evidence type="ECO:0000256" key="3">
    <source>
        <dbReference type="ARBA" id="ARBA00022988"/>
    </source>
</evidence>
<dbReference type="RefSeq" id="WP_386821172.1">
    <property type="nucleotide sequence ID" value="NZ_JBHUIT010000031.1"/>
</dbReference>
<dbReference type="InterPro" id="IPR003495">
    <property type="entry name" value="CobW/HypB/UreG_nucleotide-bd"/>
</dbReference>
<comment type="subcellular location">
    <subcellularLocation>
        <location evidence="6">Cytoplasm</location>
    </subcellularLocation>
</comment>
<keyword evidence="6" id="KW-0963">Cytoplasm</keyword>
<protein>
    <recommendedName>
        <fullName evidence="6">Urease accessory protein UreG</fullName>
    </recommendedName>
</protein>
<accession>A0ABW5DDU1</accession>
<evidence type="ECO:0000256" key="1">
    <source>
        <dbReference type="ARBA" id="ARBA00005732"/>
    </source>
</evidence>
<evidence type="ECO:0000313" key="8">
    <source>
        <dbReference type="EMBL" id="MFD2257811.1"/>
    </source>
</evidence>
<dbReference type="InterPro" id="IPR004400">
    <property type="entry name" value="UreG"/>
</dbReference>
<comment type="function">
    <text evidence="6">Facilitates the functional incorporation of the urease nickel metallocenter. This process requires GTP hydrolysis, probably effectuated by UreG.</text>
</comment>
<dbReference type="HAMAP" id="MF_01389">
    <property type="entry name" value="UreG"/>
    <property type="match status" value="1"/>
</dbReference>
<comment type="similarity">
    <text evidence="1 6">Belongs to the SIMIBI class G3E GTPase family. UreG subfamily.</text>
</comment>
<evidence type="ECO:0000256" key="5">
    <source>
        <dbReference type="ARBA" id="ARBA00023186"/>
    </source>
</evidence>